<evidence type="ECO:0000313" key="2">
    <source>
        <dbReference type="EMBL" id="SHG35879.1"/>
    </source>
</evidence>
<reference evidence="3" key="1">
    <citation type="submission" date="2016-11" db="EMBL/GenBank/DDBJ databases">
        <authorList>
            <person name="Varghese N."/>
            <person name="Submissions S."/>
        </authorList>
    </citation>
    <scope>NUCLEOTIDE SEQUENCE [LARGE SCALE GENOMIC DNA]</scope>
    <source>
        <strain evidence="3">DSM 27619</strain>
    </source>
</reference>
<keyword evidence="3" id="KW-1185">Reference proteome</keyword>
<dbReference type="AlphaFoldDB" id="A0A1M5J6F6"/>
<dbReference type="OrthoDB" id="9036115at2"/>
<evidence type="ECO:0000259" key="1">
    <source>
        <dbReference type="Pfam" id="PF06527"/>
    </source>
</evidence>
<name>A0A1M5J6F6_9FLAO</name>
<evidence type="ECO:0000313" key="3">
    <source>
        <dbReference type="Proteomes" id="UP000184518"/>
    </source>
</evidence>
<dbReference type="InterPro" id="IPR009492">
    <property type="entry name" value="TniQ"/>
</dbReference>
<sequence length="326" mass="38592">MVYIKKYRKNIFPAYISPENNELFSSWYCRLAINHYVKPLTFIKNNFGYNAPIFGRDIDYLKPTYLTDFLYEHTPLSRKRIENLFLTSYYENFTDQSKRKSRILSLGLNHRNRKRFGTMCCPKCLASFPYYKKEWRLFTTIACCKCKSQLIDRCPKCQQPISYHKIYNSGNQSVPNVHIPFSKCWNCEIDLAKIELANPSNAELQYQKFMDITLKMGYNQFTNYSFSFVNGLILLCRSARGSQANKFNRNLNDLLTNKYNIKLSQLNNEVGFWSLEERQETLPVIYKFLTDIGNIQEELGYFKLSKSYLSTYSHDIDYWLISLLNL</sequence>
<dbReference type="Pfam" id="PF06527">
    <property type="entry name" value="TniQ"/>
    <property type="match status" value="1"/>
</dbReference>
<proteinExistence type="predicted"/>
<feature type="domain" description="TniQ" evidence="1">
    <location>
        <begin position="16"/>
        <end position="145"/>
    </location>
</feature>
<dbReference type="RefSeq" id="WP_072962125.1">
    <property type="nucleotide sequence ID" value="NZ_FQUT01000014.1"/>
</dbReference>
<gene>
    <name evidence="2" type="ORF">SAMN05443633_11416</name>
</gene>
<organism evidence="2 3">
    <name type="scientific">Chryseobacterium arachidis</name>
    <dbReference type="NCBI Taxonomy" id="1416778"/>
    <lineage>
        <taxon>Bacteria</taxon>
        <taxon>Pseudomonadati</taxon>
        <taxon>Bacteroidota</taxon>
        <taxon>Flavobacteriia</taxon>
        <taxon>Flavobacteriales</taxon>
        <taxon>Weeksellaceae</taxon>
        <taxon>Chryseobacterium group</taxon>
        <taxon>Chryseobacterium</taxon>
    </lineage>
</organism>
<protein>
    <submittedName>
        <fullName evidence="2">TniQ protein</fullName>
    </submittedName>
</protein>
<accession>A0A1M5J6F6</accession>
<dbReference type="EMBL" id="FQUT01000014">
    <property type="protein sequence ID" value="SHG35879.1"/>
    <property type="molecule type" value="Genomic_DNA"/>
</dbReference>
<dbReference type="STRING" id="1416778.SAMN05443633_11416"/>
<dbReference type="Proteomes" id="UP000184518">
    <property type="component" value="Unassembled WGS sequence"/>
</dbReference>